<evidence type="ECO:0000256" key="3">
    <source>
        <dbReference type="ARBA" id="ARBA00022801"/>
    </source>
</evidence>
<evidence type="ECO:0000256" key="6">
    <source>
        <dbReference type="RuleBase" id="RU368091"/>
    </source>
</evidence>
<dbReference type="InterPro" id="IPR013647">
    <property type="entry name" value="OligopepF_N_dom"/>
</dbReference>
<dbReference type="SUPFAM" id="SSF55486">
    <property type="entry name" value="Metalloproteases ('zincins'), catalytic domain"/>
    <property type="match status" value="1"/>
</dbReference>
<dbReference type="EMBL" id="CP021991">
    <property type="protein sequence ID" value="ASD29652.1"/>
    <property type="molecule type" value="Genomic_DNA"/>
</dbReference>
<dbReference type="InterPro" id="IPR004438">
    <property type="entry name" value="Peptidase_M3B"/>
</dbReference>
<evidence type="ECO:0000259" key="8">
    <source>
        <dbReference type="Pfam" id="PF08439"/>
    </source>
</evidence>
<comment type="similarity">
    <text evidence="6">Belongs to the peptidase M3B family.</text>
</comment>
<dbReference type="AlphaFoldDB" id="A0AAC9T2Z5"/>
<evidence type="ECO:0000256" key="1">
    <source>
        <dbReference type="ARBA" id="ARBA00022670"/>
    </source>
</evidence>
<dbReference type="Pfam" id="PF08439">
    <property type="entry name" value="Peptidase_M3_N"/>
    <property type="match status" value="1"/>
</dbReference>
<dbReference type="InterPro" id="IPR042088">
    <property type="entry name" value="OligoPept_F_C"/>
</dbReference>
<comment type="cofactor">
    <cofactor evidence="6">
        <name>Zn(2+)</name>
        <dbReference type="ChEBI" id="CHEBI:29105"/>
    </cofactor>
    <text evidence="6">Binds 1 zinc ion.</text>
</comment>
<evidence type="ECO:0000313" key="10">
    <source>
        <dbReference type="Proteomes" id="UP000197054"/>
    </source>
</evidence>
<sequence>MNDINDKKYDWDIDSLLKGKKLDILFNEFVESNNELIKAFEKWINSLNDFINFHEVSEKNLLISNRINNYVSNKLQTNLIDNEMLAWSQKIEHEQHRVAKIFINFENLAIKNKDLINSYLKNSSLIKYQLEYEELWRYEKHILNEQQQKVVTAISRFSSSFGDIFDVLLDSDIQYQDGINYKKQKVCFKNQTDLYVASKSNDRALRKSAYESHFKAIYDLRNTFSKLLYYEYVKQNELAKLHNFKDYISADAFSDKVDKNFINHIYTQTKKFAKGINRYTKYRTLFLKQQYQLTKVEPWDKNLDIIDKKNMFSIESAKNLTLEALALLGSEYINVVQRAFNEQWISWMPNNNKISGAYSISNTKGLDKIFILMNYDETYNSILTLVHELGHSVHTYFANQSQEVYNEYETFYAEIASITNEILMNYHLLKKYENDDLMRLYILDEMISGFIATTTRQAIFSNFEWVANEWINQGEEFSWNKIVLAYLEINHDYTGYKYNKNKISKYDEANALILINIPHFYTGNFYVYKYVIGQICGLINAIRIFNNKANAKEKYFCFFKSGGSLSPLETINILDIKINENDVWEEVNIIFNSWIDDYIKIIKKFLINKKI</sequence>
<dbReference type="NCBIfam" id="TIGR00181">
    <property type="entry name" value="pepF"/>
    <property type="match status" value="1"/>
</dbReference>
<protein>
    <recommendedName>
        <fullName evidence="6">Oligopeptidase F</fullName>
        <ecNumber evidence="6">3.4.24.-</ecNumber>
    </recommendedName>
</protein>
<proteinExistence type="inferred from homology"/>
<dbReference type="Proteomes" id="UP000197054">
    <property type="component" value="Chromosome"/>
</dbReference>
<keyword evidence="4 6" id="KW-0862">Zinc</keyword>
<dbReference type="CDD" id="cd09608">
    <property type="entry name" value="M3B_PepF"/>
    <property type="match status" value="1"/>
</dbReference>
<evidence type="ECO:0000256" key="5">
    <source>
        <dbReference type="ARBA" id="ARBA00023049"/>
    </source>
</evidence>
<name>A0AAC9T2Z5_UREPR</name>
<feature type="domain" description="Peptidase M3A/M3B catalytic" evidence="7">
    <location>
        <begin position="199"/>
        <end position="585"/>
    </location>
</feature>
<keyword evidence="2 6" id="KW-0479">Metal-binding</keyword>
<accession>A0AAC9T2Z5</accession>
<reference evidence="9 10" key="1">
    <citation type="submission" date="2017-06" db="EMBL/GenBank/DDBJ databases">
        <title>Genome Sequencing and Comparative Genomics Analysis of Five Ureaplasma Urealyticums with Different Drug Resistance.</title>
        <authorList>
            <person name="Ma L."/>
            <person name="Jia T."/>
        </authorList>
    </citation>
    <scope>NUCLEOTIDE SEQUENCE [LARGE SCALE GENOMIC DNA]</scope>
    <source>
        <strain evidence="10">hebnu uu3</strain>
    </source>
</reference>
<evidence type="ECO:0000259" key="7">
    <source>
        <dbReference type="Pfam" id="PF01432"/>
    </source>
</evidence>
<comment type="function">
    <text evidence="6">Has oligopeptidase activity and degrades a variety of small bioactive peptides.</text>
</comment>
<evidence type="ECO:0000256" key="4">
    <source>
        <dbReference type="ARBA" id="ARBA00022833"/>
    </source>
</evidence>
<dbReference type="GO" id="GO:0046872">
    <property type="term" value="F:metal ion binding"/>
    <property type="evidence" value="ECO:0007669"/>
    <property type="project" value="UniProtKB-UniRule"/>
</dbReference>
<feature type="domain" description="Oligopeptidase F N-terminal" evidence="8">
    <location>
        <begin position="113"/>
        <end position="174"/>
    </location>
</feature>
<dbReference type="GO" id="GO:0004222">
    <property type="term" value="F:metalloendopeptidase activity"/>
    <property type="evidence" value="ECO:0007669"/>
    <property type="project" value="UniProtKB-UniRule"/>
</dbReference>
<dbReference type="GO" id="GO:0006508">
    <property type="term" value="P:proteolysis"/>
    <property type="evidence" value="ECO:0007669"/>
    <property type="project" value="UniProtKB-KW"/>
</dbReference>
<evidence type="ECO:0000256" key="2">
    <source>
        <dbReference type="ARBA" id="ARBA00022723"/>
    </source>
</evidence>
<dbReference type="Gene3D" id="1.20.140.70">
    <property type="entry name" value="Oligopeptidase f, N-terminal domain"/>
    <property type="match status" value="1"/>
</dbReference>
<evidence type="ECO:0000313" key="9">
    <source>
        <dbReference type="EMBL" id="ASD29652.1"/>
    </source>
</evidence>
<dbReference type="Pfam" id="PF01432">
    <property type="entry name" value="Peptidase_M3"/>
    <property type="match status" value="1"/>
</dbReference>
<keyword evidence="5 6" id="KW-0482">Metalloprotease</keyword>
<keyword evidence="1 6" id="KW-0645">Protease</keyword>
<dbReference type="InterPro" id="IPR001567">
    <property type="entry name" value="Pept_M3A_M3B_dom"/>
</dbReference>
<dbReference type="RefSeq" id="WP_006689182.1">
    <property type="nucleotide sequence ID" value="NZ_CAMQQM010000013.1"/>
</dbReference>
<gene>
    <name evidence="9" type="primary">pepF</name>
    <name evidence="9" type="ORF">CEG42_00070</name>
</gene>
<dbReference type="Gene3D" id="1.10.1370.20">
    <property type="entry name" value="Oligoendopeptidase f, C-terminal domain"/>
    <property type="match status" value="1"/>
</dbReference>
<keyword evidence="3 6" id="KW-0378">Hydrolase</keyword>
<dbReference type="EC" id="3.4.24.-" evidence="6"/>
<organism evidence="9 10">
    <name type="scientific">Ureaplasma parvum</name>
    <name type="common">Ureaplasma urealyticum biotype 1</name>
    <dbReference type="NCBI Taxonomy" id="134821"/>
    <lineage>
        <taxon>Bacteria</taxon>
        <taxon>Bacillati</taxon>
        <taxon>Mycoplasmatota</taxon>
        <taxon>Mycoplasmoidales</taxon>
        <taxon>Mycoplasmoidaceae</taxon>
        <taxon>Ureaplasma</taxon>
    </lineage>
</organism>